<dbReference type="EMBL" id="RBIE01000001">
    <property type="protein sequence ID" value="RKQ63433.1"/>
    <property type="molecule type" value="Genomic_DNA"/>
</dbReference>
<dbReference type="RefSeq" id="WP_121169680.1">
    <property type="nucleotide sequence ID" value="NZ_RBIE01000001.1"/>
</dbReference>
<name>A0A420W7Z1_9BACT</name>
<protein>
    <submittedName>
        <fullName evidence="1">Uncharacterized protein</fullName>
    </submittedName>
</protein>
<dbReference type="OrthoDB" id="15642at2"/>
<evidence type="ECO:0000313" key="1">
    <source>
        <dbReference type="EMBL" id="RKQ63433.1"/>
    </source>
</evidence>
<keyword evidence="2" id="KW-1185">Reference proteome</keyword>
<gene>
    <name evidence="1" type="ORF">C7457_0304</name>
</gene>
<dbReference type="AlphaFoldDB" id="A0A420W7Z1"/>
<proteinExistence type="predicted"/>
<sequence length="77" mass="8929">MARGRKAGKRANKVVRLSIPKKLYYILYGVAGNNEQKLNRLIRLIIEEKLNSSTVAELSQLLESQKREKEEQTEEKE</sequence>
<accession>A0A420W7Z1</accession>
<comment type="caution">
    <text evidence="1">The sequence shown here is derived from an EMBL/GenBank/DDBJ whole genome shotgun (WGS) entry which is preliminary data.</text>
</comment>
<evidence type="ECO:0000313" key="2">
    <source>
        <dbReference type="Proteomes" id="UP000280881"/>
    </source>
</evidence>
<organism evidence="1 2">
    <name type="scientific">Thermovibrio guaymasensis</name>
    <dbReference type="NCBI Taxonomy" id="240167"/>
    <lineage>
        <taxon>Bacteria</taxon>
        <taxon>Pseudomonadati</taxon>
        <taxon>Aquificota</taxon>
        <taxon>Aquificia</taxon>
        <taxon>Desulfurobacteriales</taxon>
        <taxon>Desulfurobacteriaceae</taxon>
        <taxon>Thermovibrio</taxon>
    </lineage>
</organism>
<reference evidence="1 2" key="1">
    <citation type="submission" date="2018-10" db="EMBL/GenBank/DDBJ databases">
        <title>Genomic Encyclopedia of Type Strains, Phase IV (KMG-IV): sequencing the most valuable type-strain genomes for metagenomic binning, comparative biology and taxonomic classification.</title>
        <authorList>
            <person name="Goeker M."/>
        </authorList>
    </citation>
    <scope>NUCLEOTIDE SEQUENCE [LARGE SCALE GENOMIC DNA]</scope>
    <source>
        <strain evidence="1 2">DSM 15521</strain>
    </source>
</reference>
<dbReference type="Proteomes" id="UP000280881">
    <property type="component" value="Unassembled WGS sequence"/>
</dbReference>